<gene>
    <name evidence="2" type="primary">qseG</name>
    <name evidence="2" type="ORF">VSX58_10595</name>
</gene>
<dbReference type="RefSeq" id="WP_327618027.1">
    <property type="nucleotide sequence ID" value="NZ_JAYWTM010000007.1"/>
</dbReference>
<proteinExistence type="predicted"/>
<keyword evidence="2" id="KW-0449">Lipoprotein</keyword>
<dbReference type="InterPro" id="IPR025262">
    <property type="entry name" value="QseG"/>
</dbReference>
<sequence>MNAWFARHFPPRMPSAIFDVPVHRMLEAVVRPSRRLLMIPLLTMPLLAGCNNNSGSRLVSEDVEHLTPKEQVADYRVAPCEALWQADEREATDNALFWLRAMDCAGRLTQPQARAQARQVAGSGWESAFKQGILLDNAGISQAERQQMLNNINLYRLDFPAALRPLIDTWRDKQTLFLALSDERLRYKSLLESTDKQLEAQRAEQGNLHYQLEITRKKLENLTDIERQLSARKQPSGEMPDGEPEHRNNAGAGRDSLNGALPPAGSATDKSTTEEPKKL</sequence>
<dbReference type="NCBIfam" id="NF007997">
    <property type="entry name" value="PRK10722.1"/>
    <property type="match status" value="1"/>
</dbReference>
<organism evidence="2 3">
    <name type="scientific">Brenneria populi</name>
    <dbReference type="NCBI Taxonomy" id="1505588"/>
    <lineage>
        <taxon>Bacteria</taxon>
        <taxon>Pseudomonadati</taxon>
        <taxon>Pseudomonadota</taxon>
        <taxon>Gammaproteobacteria</taxon>
        <taxon>Enterobacterales</taxon>
        <taxon>Pectobacteriaceae</taxon>
        <taxon>Brenneria</taxon>
    </lineage>
</organism>
<name>A0ABU6JQR7_9GAMM</name>
<accession>A0ABU6JQR7</accession>
<reference evidence="2 3" key="1">
    <citation type="journal article" date="2017" name="Int. J. Syst. Evol. Microbiol.">
        <title>Brenneria populi subsp. brevivirga subsp. nov. isolated from symptomatic bark of Populus x euramericana canker, and description of Brenneria populi subsp. populi subsp. nov.</title>
        <authorList>
            <person name="Zheng M.H."/>
            <person name="Piao C.G."/>
            <person name="Xue H."/>
            <person name="Guo M.W."/>
            <person name="Li Y."/>
        </authorList>
    </citation>
    <scope>NUCLEOTIDE SEQUENCE [LARGE SCALE GENOMIC DNA]</scope>
    <source>
        <strain evidence="2 3">D9-5</strain>
    </source>
</reference>
<evidence type="ECO:0000256" key="1">
    <source>
        <dbReference type="SAM" id="MobiDB-lite"/>
    </source>
</evidence>
<evidence type="ECO:0000313" key="3">
    <source>
        <dbReference type="Proteomes" id="UP001309705"/>
    </source>
</evidence>
<evidence type="ECO:0000313" key="2">
    <source>
        <dbReference type="EMBL" id="MEC5343038.1"/>
    </source>
</evidence>
<protein>
    <submittedName>
        <fullName evidence="2">Two-component system QseEF-associated lipoprotein QseG</fullName>
    </submittedName>
</protein>
<feature type="region of interest" description="Disordered" evidence="1">
    <location>
        <begin position="230"/>
        <end position="279"/>
    </location>
</feature>
<dbReference type="Proteomes" id="UP001309705">
    <property type="component" value="Unassembled WGS sequence"/>
</dbReference>
<keyword evidence="3" id="KW-1185">Reference proteome</keyword>
<dbReference type="Pfam" id="PF13942">
    <property type="entry name" value="Lipoprotein_20"/>
    <property type="match status" value="1"/>
</dbReference>
<comment type="caution">
    <text evidence="2">The sequence shown here is derived from an EMBL/GenBank/DDBJ whole genome shotgun (WGS) entry which is preliminary data.</text>
</comment>
<dbReference type="EMBL" id="JAYWTM010000007">
    <property type="protein sequence ID" value="MEC5343038.1"/>
    <property type="molecule type" value="Genomic_DNA"/>
</dbReference>